<dbReference type="AlphaFoldDB" id="A0A1U7CTI1"/>
<reference evidence="2" key="1">
    <citation type="submission" date="2016-12" db="EMBL/GenBank/DDBJ databases">
        <title>Comparative genomics of four Isosphaeraceae planctomycetes: a common pool of plasmids and glycoside hydrolase genes.</title>
        <authorList>
            <person name="Ivanova A."/>
        </authorList>
    </citation>
    <scope>NUCLEOTIDE SEQUENCE [LARGE SCALE GENOMIC DNA]</scope>
    <source>
        <strain evidence="2">PX4</strain>
    </source>
</reference>
<evidence type="ECO:0000313" key="2">
    <source>
        <dbReference type="Proteomes" id="UP000186309"/>
    </source>
</evidence>
<gene>
    <name evidence="1" type="ORF">BSF38_03780</name>
</gene>
<dbReference type="EMBL" id="CP019082">
    <property type="protein sequence ID" value="APW62244.1"/>
    <property type="molecule type" value="Genomic_DNA"/>
</dbReference>
<sequence length="173" mass="19051">MEASLGSNPIDLSTLRLAVVRQAAEIYVKFAYPSGQVPEAVDRRMTWSSDASPAELLSKPPFERAGRVPGTQTPIYALRLGNARYPHMKLQIQPWPNASGLMLSVNTHDQVAGMDLLASDGPAFKQLQSENQHLKEVIEQAWEAAGLPTFLQYLREYIESRTDESTAPPDAAS</sequence>
<keyword evidence="2" id="KW-1185">Reference proteome</keyword>
<dbReference type="RefSeq" id="WP_076348202.1">
    <property type="nucleotide sequence ID" value="NZ_CP019082.1"/>
</dbReference>
<proteinExistence type="predicted"/>
<name>A0A1U7CTI1_9BACT</name>
<evidence type="ECO:0000313" key="1">
    <source>
        <dbReference type="EMBL" id="APW62244.1"/>
    </source>
</evidence>
<accession>A0A1U7CTI1</accession>
<dbReference type="OrthoDB" id="273561at2"/>
<organism evidence="1 2">
    <name type="scientific">Paludisphaera borealis</name>
    <dbReference type="NCBI Taxonomy" id="1387353"/>
    <lineage>
        <taxon>Bacteria</taxon>
        <taxon>Pseudomonadati</taxon>
        <taxon>Planctomycetota</taxon>
        <taxon>Planctomycetia</taxon>
        <taxon>Isosphaerales</taxon>
        <taxon>Isosphaeraceae</taxon>
        <taxon>Paludisphaera</taxon>
    </lineage>
</organism>
<protein>
    <submittedName>
        <fullName evidence="1">Uncharacterized protein</fullName>
    </submittedName>
</protein>
<dbReference type="KEGG" id="pbor:BSF38_03780"/>
<dbReference type="Proteomes" id="UP000186309">
    <property type="component" value="Chromosome"/>
</dbReference>